<comment type="caution">
    <text evidence="1">The sequence shown here is derived from an EMBL/GenBank/DDBJ whole genome shotgun (WGS) entry which is preliminary data.</text>
</comment>
<dbReference type="Proteomes" id="UP000004319">
    <property type="component" value="Unassembled WGS sequence"/>
</dbReference>
<accession>F7VIT8</accession>
<dbReference type="AlphaFoldDB" id="F7VIT8"/>
<gene>
    <name evidence="1" type="ORF">ATPR_3287</name>
</gene>
<sequence length="48" mass="5432">MKGDLRWLVQVPFMLGKGQVKIGSRTPKLEIGTSMKKERPVFLNSVET</sequence>
<evidence type="ECO:0000313" key="2">
    <source>
        <dbReference type="Proteomes" id="UP000004319"/>
    </source>
</evidence>
<proteinExistence type="predicted"/>
<reference evidence="1 2" key="1">
    <citation type="journal article" date="2011" name="Biochem. Biophys. Res. Commun.">
        <title>Increased number of Arginine-based salt bridges contributes to the thermotolerance of thermotolerant acetic acid bacteria, Acetobacter tropicalis SKU1100.</title>
        <authorList>
            <person name="Matsutani M."/>
            <person name="Hirakawa H."/>
            <person name="Nishikura M."/>
            <person name="Soemphol W."/>
            <person name="Ali I.A.I."/>
            <person name="Yakushi T."/>
            <person name="Matsushita K."/>
        </authorList>
    </citation>
    <scope>NUCLEOTIDE SEQUENCE [LARGE SCALE GENOMIC DNA]</scope>
    <source>
        <strain evidence="1 2">NBRC 101654</strain>
    </source>
</reference>
<name>F7VIT8_9PROT</name>
<protein>
    <submittedName>
        <fullName evidence="1">Uncharacterized protein</fullName>
    </submittedName>
</protein>
<organism evidence="1 2">
    <name type="scientific">Acetobacter tropicalis NBRC 101654</name>
    <dbReference type="NCBI Taxonomy" id="749388"/>
    <lineage>
        <taxon>Bacteria</taxon>
        <taxon>Pseudomonadati</taxon>
        <taxon>Pseudomonadota</taxon>
        <taxon>Alphaproteobacteria</taxon>
        <taxon>Acetobacterales</taxon>
        <taxon>Acetobacteraceae</taxon>
        <taxon>Acetobacter</taxon>
    </lineage>
</organism>
<dbReference type="EMBL" id="BABS01000208">
    <property type="protein sequence ID" value="GAA10283.1"/>
    <property type="molecule type" value="Genomic_DNA"/>
</dbReference>
<evidence type="ECO:0000313" key="1">
    <source>
        <dbReference type="EMBL" id="GAA10283.1"/>
    </source>
</evidence>